<organism evidence="2 3">
    <name type="scientific">Nannocystis bainbridge</name>
    <dbReference type="NCBI Taxonomy" id="2995303"/>
    <lineage>
        <taxon>Bacteria</taxon>
        <taxon>Pseudomonadati</taxon>
        <taxon>Myxococcota</taxon>
        <taxon>Polyangia</taxon>
        <taxon>Nannocystales</taxon>
        <taxon>Nannocystaceae</taxon>
        <taxon>Nannocystis</taxon>
    </lineage>
</organism>
<evidence type="ECO:0000313" key="2">
    <source>
        <dbReference type="EMBL" id="MDC0720565.1"/>
    </source>
</evidence>
<keyword evidence="3" id="KW-1185">Reference proteome</keyword>
<evidence type="ECO:0000256" key="1">
    <source>
        <dbReference type="SAM" id="MobiDB-lite"/>
    </source>
</evidence>
<dbReference type="InterPro" id="IPR036760">
    <property type="entry name" value="SspB-like_sf"/>
</dbReference>
<feature type="compositionally biased region" description="Acidic residues" evidence="1">
    <location>
        <begin position="145"/>
        <end position="159"/>
    </location>
</feature>
<dbReference type="GO" id="GO:0006508">
    <property type="term" value="P:proteolysis"/>
    <property type="evidence" value="ECO:0007669"/>
    <property type="project" value="UniProtKB-KW"/>
</dbReference>
<feature type="region of interest" description="Disordered" evidence="1">
    <location>
        <begin position="128"/>
        <end position="196"/>
    </location>
</feature>
<name>A0ABT5E3Y3_9BACT</name>
<feature type="compositionally biased region" description="Low complexity" evidence="1">
    <location>
        <begin position="160"/>
        <end position="178"/>
    </location>
</feature>
<gene>
    <name evidence="2" type="ORF">POL25_26920</name>
</gene>
<feature type="compositionally biased region" description="Basic and acidic residues" evidence="1">
    <location>
        <begin position="128"/>
        <end position="139"/>
    </location>
</feature>
<dbReference type="Pfam" id="PF04386">
    <property type="entry name" value="SspB"/>
    <property type="match status" value="1"/>
</dbReference>
<reference evidence="2 3" key="1">
    <citation type="submission" date="2022-11" db="EMBL/GenBank/DDBJ databases">
        <title>Minimal conservation of predation-associated metabolite biosynthetic gene clusters underscores biosynthetic potential of Myxococcota including descriptions for ten novel species: Archangium lansinium sp. nov., Myxococcus landrumus sp. nov., Nannocystis bai.</title>
        <authorList>
            <person name="Ahearne A."/>
            <person name="Stevens C."/>
            <person name="Dowd S."/>
        </authorList>
    </citation>
    <scope>NUCLEOTIDE SEQUENCE [LARGE SCALE GENOMIC DNA]</scope>
    <source>
        <strain evidence="2 3">BB15-2</strain>
    </source>
</reference>
<proteinExistence type="predicted"/>
<dbReference type="Proteomes" id="UP001221686">
    <property type="component" value="Unassembled WGS sequence"/>
</dbReference>
<comment type="caution">
    <text evidence="2">The sequence shown here is derived from an EMBL/GenBank/DDBJ whole genome shotgun (WGS) entry which is preliminary data.</text>
</comment>
<dbReference type="SUPFAM" id="SSF101738">
    <property type="entry name" value="SspB-like"/>
    <property type="match status" value="1"/>
</dbReference>
<dbReference type="RefSeq" id="WP_272089074.1">
    <property type="nucleotide sequence ID" value="NZ_JAQNDL010000003.1"/>
</dbReference>
<dbReference type="EMBL" id="JAQNDL010000003">
    <property type="protein sequence ID" value="MDC0720565.1"/>
    <property type="molecule type" value="Genomic_DNA"/>
</dbReference>
<dbReference type="InterPro" id="IPR007481">
    <property type="entry name" value="SspB"/>
</dbReference>
<sequence>MVHPVQSVIESLYAAGRCPRLHVDATHASVTVPDFIRQQWRERLIIDLDASYPLDLVFGETGLAADLSFGGQVTRCSFPWESIYIVTDRSTGRGIVLDRHVPESVKRQAAGQQPTPAFDSAITKLELPTEPKPELRRVDTAPAEAESDADSDADGESETAAEPAVAEAAPPAAAASPSDDQAKKRRAAFRVIDGGG</sequence>
<dbReference type="GO" id="GO:0008233">
    <property type="term" value="F:peptidase activity"/>
    <property type="evidence" value="ECO:0007669"/>
    <property type="project" value="UniProtKB-KW"/>
</dbReference>
<evidence type="ECO:0000313" key="3">
    <source>
        <dbReference type="Proteomes" id="UP001221686"/>
    </source>
</evidence>
<keyword evidence="2" id="KW-0645">Protease</keyword>
<protein>
    <submittedName>
        <fullName evidence="2">ClpXP protease specificity-enhancing factor SspB</fullName>
    </submittedName>
</protein>
<accession>A0ABT5E3Y3</accession>
<dbReference type="Gene3D" id="2.30.30.220">
    <property type="entry name" value="SspB-like"/>
    <property type="match status" value="1"/>
</dbReference>
<keyword evidence="2" id="KW-0378">Hydrolase</keyword>